<dbReference type="Gene3D" id="3.30.70.1730">
    <property type="match status" value="1"/>
</dbReference>
<reference evidence="4 5" key="1">
    <citation type="submission" date="2016-01" db="EMBL/GenBank/DDBJ databases">
        <title>Genome sequence of the yeast Holleya sinecauda.</title>
        <authorList>
            <person name="Dietrich F.S."/>
        </authorList>
    </citation>
    <scope>NUCLEOTIDE SEQUENCE [LARGE SCALE GENOMIC DNA]</scope>
    <source>
        <strain evidence="4 5">ATCC 58844</strain>
    </source>
</reference>
<evidence type="ECO:0000256" key="2">
    <source>
        <dbReference type="ARBA" id="ARBA00022980"/>
    </source>
</evidence>
<keyword evidence="5" id="KW-1185">Reference proteome</keyword>
<accession>A0A109V159</accession>
<dbReference type="InterPro" id="IPR043141">
    <property type="entry name" value="Ribosomal_uL10-like_sf"/>
</dbReference>
<dbReference type="OrthoDB" id="360689at2759"/>
<dbReference type="GeneID" id="28726330"/>
<dbReference type="Pfam" id="PF00466">
    <property type="entry name" value="Ribosomal_L10"/>
    <property type="match status" value="1"/>
</dbReference>
<dbReference type="GO" id="GO:0005840">
    <property type="term" value="C:ribosome"/>
    <property type="evidence" value="ECO:0007669"/>
    <property type="project" value="UniProtKB-KW"/>
</dbReference>
<dbReference type="STRING" id="45286.A0A109V159"/>
<keyword evidence="2" id="KW-0689">Ribosomal protein</keyword>
<dbReference type="InterPro" id="IPR001790">
    <property type="entry name" value="Ribosomal_uL10"/>
</dbReference>
<sequence length="239" mass="27272">MLQYLFPSVKQGLGSPFQLMARWGPMRLYSSAVRDTVKPVDSRKTYLIDRYKHLMESNQIVLFAHRNNLMKQESFELRNLVSELDGQVTVLRNNLFQVYLRNSHRPDPAAKVRKGEQNWKHPLLPLFRGPTAAISFKEANPQNIAKLLKALERSKDKLFIVGAKVETETFDVAKLNEFKTLPTKPELQSQLVGLLNIMGAAGLVRTLESASKTLYLTLKSHEDNINPEKKIEEETPKDA</sequence>
<evidence type="ECO:0000256" key="3">
    <source>
        <dbReference type="ARBA" id="ARBA00023274"/>
    </source>
</evidence>
<dbReference type="Proteomes" id="UP000243052">
    <property type="component" value="Chromosome viii"/>
</dbReference>
<dbReference type="SUPFAM" id="SSF160369">
    <property type="entry name" value="Ribosomal protein L10-like"/>
    <property type="match status" value="1"/>
</dbReference>
<proteinExistence type="inferred from homology"/>
<name>A0A109V159_9SACH</name>
<gene>
    <name evidence="4" type="ORF">AW171_hschr85024</name>
</gene>
<organism evidence="4 5">
    <name type="scientific">Eremothecium sinecaudum</name>
    <dbReference type="NCBI Taxonomy" id="45286"/>
    <lineage>
        <taxon>Eukaryota</taxon>
        <taxon>Fungi</taxon>
        <taxon>Dikarya</taxon>
        <taxon>Ascomycota</taxon>
        <taxon>Saccharomycotina</taxon>
        <taxon>Saccharomycetes</taxon>
        <taxon>Saccharomycetales</taxon>
        <taxon>Saccharomycetaceae</taxon>
        <taxon>Eremothecium</taxon>
    </lineage>
</organism>
<dbReference type="EMBL" id="CP014248">
    <property type="protein sequence ID" value="AMD22953.1"/>
    <property type="molecule type" value="Genomic_DNA"/>
</dbReference>
<dbReference type="PANTHER" id="PTHR11560">
    <property type="entry name" value="39S RIBOSOMAL PROTEIN L10, MITOCHONDRIAL"/>
    <property type="match status" value="1"/>
</dbReference>
<dbReference type="AlphaFoldDB" id="A0A109V159"/>
<comment type="similarity">
    <text evidence="1">Belongs to the universal ribosomal protein uL10 family.</text>
</comment>
<dbReference type="RefSeq" id="XP_017989949.1">
    <property type="nucleotide sequence ID" value="XM_018134460.1"/>
</dbReference>
<evidence type="ECO:0000256" key="1">
    <source>
        <dbReference type="ARBA" id="ARBA00008889"/>
    </source>
</evidence>
<dbReference type="GO" id="GO:1990904">
    <property type="term" value="C:ribonucleoprotein complex"/>
    <property type="evidence" value="ECO:0007669"/>
    <property type="project" value="UniProtKB-KW"/>
</dbReference>
<dbReference type="InterPro" id="IPR047865">
    <property type="entry name" value="Ribosomal_uL10_bac_type"/>
</dbReference>
<keyword evidence="3" id="KW-0687">Ribonucleoprotein</keyword>
<evidence type="ECO:0000313" key="4">
    <source>
        <dbReference type="EMBL" id="AMD22953.1"/>
    </source>
</evidence>
<dbReference type="CDD" id="cd05797">
    <property type="entry name" value="Ribosomal_L10"/>
    <property type="match status" value="1"/>
</dbReference>
<protein>
    <submittedName>
        <fullName evidence="4">HHR184Wp</fullName>
    </submittedName>
</protein>
<evidence type="ECO:0000313" key="5">
    <source>
        <dbReference type="Proteomes" id="UP000243052"/>
    </source>
</evidence>